<dbReference type="EMBL" id="AFRT01002460">
    <property type="protein sequence ID" value="ELU37833.1"/>
    <property type="molecule type" value="Genomic_DNA"/>
</dbReference>
<dbReference type="Proteomes" id="UP000011668">
    <property type="component" value="Unassembled WGS sequence"/>
</dbReference>
<reference evidence="2 3" key="1">
    <citation type="journal article" date="2013" name="Nat. Commun.">
        <title>The evolution and pathogenic mechanisms of the rice sheath blight pathogen.</title>
        <authorList>
            <person name="Zheng A."/>
            <person name="Lin R."/>
            <person name="Xu L."/>
            <person name="Qin P."/>
            <person name="Tang C."/>
            <person name="Ai P."/>
            <person name="Zhang D."/>
            <person name="Liu Y."/>
            <person name="Sun Z."/>
            <person name="Feng H."/>
            <person name="Wang Y."/>
            <person name="Chen Y."/>
            <person name="Liang X."/>
            <person name="Fu R."/>
            <person name="Li Q."/>
            <person name="Zhang J."/>
            <person name="Yu X."/>
            <person name="Xie Z."/>
            <person name="Ding L."/>
            <person name="Guan P."/>
            <person name="Tang J."/>
            <person name="Liang Y."/>
            <person name="Wang S."/>
            <person name="Deng Q."/>
            <person name="Li S."/>
            <person name="Zhu J."/>
            <person name="Wang L."/>
            <person name="Liu H."/>
            <person name="Li P."/>
        </authorList>
    </citation>
    <scope>NUCLEOTIDE SEQUENCE [LARGE SCALE GENOMIC DNA]</scope>
    <source>
        <strain evidence="3">AG-1 IA</strain>
    </source>
</reference>
<evidence type="ECO:0000313" key="3">
    <source>
        <dbReference type="Proteomes" id="UP000011668"/>
    </source>
</evidence>
<accession>L8WLZ6</accession>
<evidence type="ECO:0000256" key="1">
    <source>
        <dbReference type="SAM" id="MobiDB-lite"/>
    </source>
</evidence>
<dbReference type="AlphaFoldDB" id="L8WLZ6"/>
<dbReference type="HOGENOM" id="CLU_2098494_0_0_1"/>
<feature type="region of interest" description="Disordered" evidence="1">
    <location>
        <begin position="89"/>
        <end position="116"/>
    </location>
</feature>
<protein>
    <submittedName>
        <fullName evidence="2">Uncharacterized protein</fullName>
    </submittedName>
</protein>
<organism evidence="2 3">
    <name type="scientific">Thanatephorus cucumeris (strain AG1-IA)</name>
    <name type="common">Rice sheath blight fungus</name>
    <name type="synonym">Rhizoctonia solani</name>
    <dbReference type="NCBI Taxonomy" id="983506"/>
    <lineage>
        <taxon>Eukaryota</taxon>
        <taxon>Fungi</taxon>
        <taxon>Dikarya</taxon>
        <taxon>Basidiomycota</taxon>
        <taxon>Agaricomycotina</taxon>
        <taxon>Agaricomycetes</taxon>
        <taxon>Cantharellales</taxon>
        <taxon>Ceratobasidiaceae</taxon>
        <taxon>Rhizoctonia</taxon>
        <taxon>Rhizoctonia solani AG-1</taxon>
    </lineage>
</organism>
<proteinExistence type="predicted"/>
<name>L8WLZ6_THACA</name>
<comment type="caution">
    <text evidence="2">The sequence shown here is derived from an EMBL/GenBank/DDBJ whole genome shotgun (WGS) entry which is preliminary data.</text>
</comment>
<evidence type="ECO:0000313" key="2">
    <source>
        <dbReference type="EMBL" id="ELU37833.1"/>
    </source>
</evidence>
<gene>
    <name evidence="2" type="ORF">AG1IA_08151</name>
</gene>
<keyword evidence="3" id="KW-1185">Reference proteome</keyword>
<sequence length="116" mass="12646">MLPSFLFARSSQTRTSISTRVHDCTSQEGRVNTTVGAILALMSFAFLWSFDCRSARPPRRLLFGALGCQSFWTWCERIDPFPQRDGLSLSTATLGRGSPPSSPSPSSAFNSVGPIT</sequence>